<dbReference type="CDD" id="cd16450">
    <property type="entry name" value="mRING-C3HGC3_RFWD3"/>
    <property type="match status" value="1"/>
</dbReference>
<feature type="compositionally biased region" description="Polar residues" evidence="16">
    <location>
        <begin position="508"/>
        <end position="519"/>
    </location>
</feature>
<feature type="region of interest" description="Disordered" evidence="16">
    <location>
        <begin position="81"/>
        <end position="123"/>
    </location>
</feature>
<comment type="catalytic activity">
    <reaction evidence="1">
        <text>S-ubiquitinyl-[E2 ubiquitin-conjugating enzyme]-L-cysteine + [acceptor protein]-L-lysine = [E2 ubiquitin-conjugating enzyme]-L-cysteine + N(6)-ubiquitinyl-[acceptor protein]-L-lysine.</text>
        <dbReference type="EC" id="2.3.2.27"/>
    </reaction>
</comment>
<gene>
    <name evidence="18" type="ORF">QJS04_geneDACA002160</name>
</gene>
<keyword evidence="6" id="KW-0853">WD repeat</keyword>
<dbReference type="PROSITE" id="PS50089">
    <property type="entry name" value="ZF_RING_2"/>
    <property type="match status" value="1"/>
</dbReference>
<comment type="subcellular location">
    <subcellularLocation>
        <location evidence="2">Cytoplasm</location>
    </subcellularLocation>
    <subcellularLocation>
        <location evidence="13">Nucleus</location>
        <location evidence="13">Nuclear body</location>
    </subcellularLocation>
</comment>
<evidence type="ECO:0000256" key="7">
    <source>
        <dbReference type="ARBA" id="ARBA00022679"/>
    </source>
</evidence>
<dbReference type="InterPro" id="IPR056527">
    <property type="entry name" value="WD40_RFWD3"/>
</dbReference>
<keyword evidence="9" id="KW-0227">DNA damage</keyword>
<keyword evidence="14" id="KW-0479">Metal-binding</keyword>
<protein>
    <recommendedName>
        <fullName evidence="4">RING-type E3 ubiquitin transferase</fullName>
        <ecNumber evidence="4">2.3.2.27</ecNumber>
    </recommendedName>
</protein>
<dbReference type="InterPro" id="IPR001841">
    <property type="entry name" value="Znf_RING"/>
</dbReference>
<feature type="domain" description="RING-type" evidence="17">
    <location>
        <begin position="133"/>
        <end position="180"/>
    </location>
</feature>
<evidence type="ECO:0000313" key="19">
    <source>
        <dbReference type="Proteomes" id="UP001179952"/>
    </source>
</evidence>
<dbReference type="InterPro" id="IPR015943">
    <property type="entry name" value="WD40/YVTN_repeat-like_dom_sf"/>
</dbReference>
<dbReference type="Pfam" id="PF23419">
    <property type="entry name" value="WD40_RFWD3"/>
    <property type="match status" value="1"/>
</dbReference>
<dbReference type="SMART" id="SM00184">
    <property type="entry name" value="RING"/>
    <property type="match status" value="1"/>
</dbReference>
<dbReference type="Gene3D" id="2.130.10.10">
    <property type="entry name" value="YVTN repeat-like/Quinoprotein amine dehydrogenase"/>
    <property type="match status" value="1"/>
</dbReference>
<evidence type="ECO:0000256" key="5">
    <source>
        <dbReference type="ARBA" id="ARBA00022490"/>
    </source>
</evidence>
<dbReference type="EMBL" id="JAUJYN010000011">
    <property type="protein sequence ID" value="KAK1261212.1"/>
    <property type="molecule type" value="Genomic_DNA"/>
</dbReference>
<evidence type="ECO:0000256" key="1">
    <source>
        <dbReference type="ARBA" id="ARBA00000900"/>
    </source>
</evidence>
<dbReference type="PANTHER" id="PTHR16047">
    <property type="entry name" value="RFWD3 PROTEIN"/>
    <property type="match status" value="1"/>
</dbReference>
<keyword evidence="7" id="KW-0808">Transferase</keyword>
<keyword evidence="11" id="KW-0234">DNA repair</keyword>
<dbReference type="InterPro" id="IPR036322">
    <property type="entry name" value="WD40_repeat_dom_sf"/>
</dbReference>
<evidence type="ECO:0000256" key="13">
    <source>
        <dbReference type="ARBA" id="ARBA00034306"/>
    </source>
</evidence>
<evidence type="ECO:0000256" key="10">
    <source>
        <dbReference type="ARBA" id="ARBA00022786"/>
    </source>
</evidence>
<name>A0AAV9AAR5_ACOGR</name>
<organism evidence="18 19">
    <name type="scientific">Acorus gramineus</name>
    <name type="common">Dwarf sweet flag</name>
    <dbReference type="NCBI Taxonomy" id="55184"/>
    <lineage>
        <taxon>Eukaryota</taxon>
        <taxon>Viridiplantae</taxon>
        <taxon>Streptophyta</taxon>
        <taxon>Embryophyta</taxon>
        <taxon>Tracheophyta</taxon>
        <taxon>Spermatophyta</taxon>
        <taxon>Magnoliopsida</taxon>
        <taxon>Liliopsida</taxon>
        <taxon>Acoraceae</taxon>
        <taxon>Acorus</taxon>
    </lineage>
</organism>
<dbReference type="GO" id="GO:0036297">
    <property type="term" value="P:interstrand cross-link repair"/>
    <property type="evidence" value="ECO:0007669"/>
    <property type="project" value="InterPro"/>
</dbReference>
<comment type="pathway">
    <text evidence="3">Protein modification; protein ubiquitination.</text>
</comment>
<evidence type="ECO:0000256" key="8">
    <source>
        <dbReference type="ARBA" id="ARBA00022737"/>
    </source>
</evidence>
<dbReference type="Proteomes" id="UP001179952">
    <property type="component" value="Unassembled WGS sequence"/>
</dbReference>
<evidence type="ECO:0000256" key="16">
    <source>
        <dbReference type="SAM" id="MobiDB-lite"/>
    </source>
</evidence>
<keyword evidence="15" id="KW-0175">Coiled coil</keyword>
<sequence>MATNSLFYIVAETDDDEDEDHATPTWTTARRRVRRRRISRTPPSPSPIAVSPEAIHGWLSDEGEGAAQDVVEVLEEEQENVIADEDEGGGRGGDPTAVDVASSVNDATPSGDRAGESCPRESEEREPSYDFACSICMEPWSSSGPHEACCILCGHIYGRSCIERWIKQRGRNNAKCPQCNKKCSKIIKLFPPRVAVVNEDLLKELKFLQSANESLKSERDDLLKQVRECKKRNMDSYFFERQIPTHKFQGNYPAHIEEYNFISQSSDGGGFRRWQVTLQSEINVDGARVFGMDASSQILVISRRLPGLSSEHVLTKSSVMDLNSMDNIQLPPSTGAVRDICISPDSTSYPGTLALLASLGRKLSVFSLRSCNVVLQYCLPAPAWSCAWDVNSSYYMYAGLQNGMISVFDIRQTAGPLETLNGLSRHGVHTIHSLVHHRGYDPSSGPSSALLSTSSLGPCLWNVGGVVQRSFLIPRMEDEGVCISLACCSSSEDIVASFRPKVQISTDTMGSQTSLSPPSVSGAGKMGSHIHIKKSNTGGYQKMHTAIGSVNEVLMSKSVIINRDHSHPLFVFGDEATRGLCMWDLSSFHGVCKLRPLRDSIRDVKYASSHGLGFLSCISESMLQVYTFSEW</sequence>
<feature type="region of interest" description="Disordered" evidence="16">
    <location>
        <begin position="508"/>
        <end position="527"/>
    </location>
</feature>
<keyword evidence="12" id="KW-0539">Nucleus</keyword>
<keyword evidence="10" id="KW-0833">Ubl conjugation pathway</keyword>
<dbReference type="InterPro" id="IPR013083">
    <property type="entry name" value="Znf_RING/FYVE/PHD"/>
</dbReference>
<dbReference type="InterPro" id="IPR037381">
    <property type="entry name" value="RFWD3"/>
</dbReference>
<keyword evidence="5" id="KW-0963">Cytoplasm</keyword>
<keyword evidence="8" id="KW-0677">Repeat</keyword>
<dbReference type="AlphaFoldDB" id="A0AAV9AAR5"/>
<evidence type="ECO:0000256" key="15">
    <source>
        <dbReference type="SAM" id="Coils"/>
    </source>
</evidence>
<evidence type="ECO:0000313" key="18">
    <source>
        <dbReference type="EMBL" id="KAK1261212.1"/>
    </source>
</evidence>
<dbReference type="SUPFAM" id="SSF57850">
    <property type="entry name" value="RING/U-box"/>
    <property type="match status" value="1"/>
</dbReference>
<reference evidence="18" key="2">
    <citation type="submission" date="2023-06" db="EMBL/GenBank/DDBJ databases">
        <authorList>
            <person name="Ma L."/>
            <person name="Liu K.-W."/>
            <person name="Li Z."/>
            <person name="Hsiao Y.-Y."/>
            <person name="Qi Y."/>
            <person name="Fu T."/>
            <person name="Tang G."/>
            <person name="Zhang D."/>
            <person name="Sun W.-H."/>
            <person name="Liu D.-K."/>
            <person name="Li Y."/>
            <person name="Chen G.-Z."/>
            <person name="Liu X.-D."/>
            <person name="Liao X.-Y."/>
            <person name="Jiang Y.-T."/>
            <person name="Yu X."/>
            <person name="Hao Y."/>
            <person name="Huang J."/>
            <person name="Zhao X.-W."/>
            <person name="Ke S."/>
            <person name="Chen Y.-Y."/>
            <person name="Wu W.-L."/>
            <person name="Hsu J.-L."/>
            <person name="Lin Y.-F."/>
            <person name="Huang M.-D."/>
            <person name="Li C.-Y."/>
            <person name="Huang L."/>
            <person name="Wang Z.-W."/>
            <person name="Zhao X."/>
            <person name="Zhong W.-Y."/>
            <person name="Peng D.-H."/>
            <person name="Ahmad S."/>
            <person name="Lan S."/>
            <person name="Zhang J.-S."/>
            <person name="Tsai W.-C."/>
            <person name="Van De Peer Y."/>
            <person name="Liu Z.-J."/>
        </authorList>
    </citation>
    <scope>NUCLEOTIDE SEQUENCE</scope>
    <source>
        <strain evidence="18">SCP</strain>
        <tissue evidence="18">Leaves</tissue>
    </source>
</reference>
<evidence type="ECO:0000256" key="3">
    <source>
        <dbReference type="ARBA" id="ARBA00004906"/>
    </source>
</evidence>
<evidence type="ECO:0000256" key="2">
    <source>
        <dbReference type="ARBA" id="ARBA00004496"/>
    </source>
</evidence>
<dbReference type="GO" id="GO:0016567">
    <property type="term" value="P:protein ubiquitination"/>
    <property type="evidence" value="ECO:0007669"/>
    <property type="project" value="InterPro"/>
</dbReference>
<dbReference type="Pfam" id="PF13639">
    <property type="entry name" value="zf-RING_2"/>
    <property type="match status" value="1"/>
</dbReference>
<dbReference type="PANTHER" id="PTHR16047:SF7">
    <property type="entry name" value="E3 UBIQUITIN-PROTEIN LIGASE RFWD3"/>
    <property type="match status" value="1"/>
</dbReference>
<evidence type="ECO:0000256" key="9">
    <source>
        <dbReference type="ARBA" id="ARBA00022763"/>
    </source>
</evidence>
<evidence type="ECO:0000256" key="11">
    <source>
        <dbReference type="ARBA" id="ARBA00023204"/>
    </source>
</evidence>
<evidence type="ECO:0000256" key="6">
    <source>
        <dbReference type="ARBA" id="ARBA00022574"/>
    </source>
</evidence>
<dbReference type="EC" id="2.3.2.27" evidence="4"/>
<accession>A0AAV9AAR5</accession>
<proteinExistence type="predicted"/>
<dbReference type="GO" id="GO:0016604">
    <property type="term" value="C:nuclear body"/>
    <property type="evidence" value="ECO:0007669"/>
    <property type="project" value="UniProtKB-SubCell"/>
</dbReference>
<keyword evidence="19" id="KW-1185">Reference proteome</keyword>
<evidence type="ECO:0000256" key="12">
    <source>
        <dbReference type="ARBA" id="ARBA00023242"/>
    </source>
</evidence>
<keyword evidence="14" id="KW-0862">Zinc</keyword>
<reference evidence="18" key="1">
    <citation type="journal article" date="2023" name="Nat. Commun.">
        <title>Diploid and tetraploid genomes of Acorus and the evolution of monocots.</title>
        <authorList>
            <person name="Ma L."/>
            <person name="Liu K.W."/>
            <person name="Li Z."/>
            <person name="Hsiao Y.Y."/>
            <person name="Qi Y."/>
            <person name="Fu T."/>
            <person name="Tang G.D."/>
            <person name="Zhang D."/>
            <person name="Sun W.H."/>
            <person name="Liu D.K."/>
            <person name="Li Y."/>
            <person name="Chen G.Z."/>
            <person name="Liu X.D."/>
            <person name="Liao X.Y."/>
            <person name="Jiang Y.T."/>
            <person name="Yu X."/>
            <person name="Hao Y."/>
            <person name="Huang J."/>
            <person name="Zhao X.W."/>
            <person name="Ke S."/>
            <person name="Chen Y.Y."/>
            <person name="Wu W.L."/>
            <person name="Hsu J.L."/>
            <person name="Lin Y.F."/>
            <person name="Huang M.D."/>
            <person name="Li C.Y."/>
            <person name="Huang L."/>
            <person name="Wang Z.W."/>
            <person name="Zhao X."/>
            <person name="Zhong W.Y."/>
            <person name="Peng D.H."/>
            <person name="Ahmad S."/>
            <person name="Lan S."/>
            <person name="Zhang J.S."/>
            <person name="Tsai W.C."/>
            <person name="Van de Peer Y."/>
            <person name="Liu Z.J."/>
        </authorList>
    </citation>
    <scope>NUCLEOTIDE SEQUENCE</scope>
    <source>
        <strain evidence="18">SCP</strain>
    </source>
</reference>
<evidence type="ECO:0000256" key="14">
    <source>
        <dbReference type="PROSITE-ProRule" id="PRU00175"/>
    </source>
</evidence>
<feature type="region of interest" description="Disordered" evidence="16">
    <location>
        <begin position="15"/>
        <end position="66"/>
    </location>
</feature>
<feature type="compositionally biased region" description="Basic residues" evidence="16">
    <location>
        <begin position="29"/>
        <end position="39"/>
    </location>
</feature>
<keyword evidence="14" id="KW-0863">Zinc-finger</keyword>
<evidence type="ECO:0000256" key="4">
    <source>
        <dbReference type="ARBA" id="ARBA00012483"/>
    </source>
</evidence>
<comment type="caution">
    <text evidence="18">The sequence shown here is derived from an EMBL/GenBank/DDBJ whole genome shotgun (WGS) entry which is preliminary data.</text>
</comment>
<evidence type="ECO:0000259" key="17">
    <source>
        <dbReference type="PROSITE" id="PS50089"/>
    </source>
</evidence>
<dbReference type="GO" id="GO:0008270">
    <property type="term" value="F:zinc ion binding"/>
    <property type="evidence" value="ECO:0007669"/>
    <property type="project" value="UniProtKB-KW"/>
</dbReference>
<dbReference type="Gene3D" id="3.30.40.10">
    <property type="entry name" value="Zinc/RING finger domain, C3HC4 (zinc finger)"/>
    <property type="match status" value="1"/>
</dbReference>
<dbReference type="SUPFAM" id="SSF50978">
    <property type="entry name" value="WD40 repeat-like"/>
    <property type="match status" value="1"/>
</dbReference>
<feature type="coiled-coil region" evidence="15">
    <location>
        <begin position="198"/>
        <end position="232"/>
    </location>
</feature>
<dbReference type="GO" id="GO:0005737">
    <property type="term" value="C:cytoplasm"/>
    <property type="evidence" value="ECO:0007669"/>
    <property type="project" value="UniProtKB-SubCell"/>
</dbReference>
<feature type="compositionally biased region" description="Basic and acidic residues" evidence="16">
    <location>
        <begin position="113"/>
        <end position="123"/>
    </location>
</feature>
<dbReference type="GO" id="GO:0061630">
    <property type="term" value="F:ubiquitin protein ligase activity"/>
    <property type="evidence" value="ECO:0007669"/>
    <property type="project" value="UniProtKB-EC"/>
</dbReference>